<name>A0A1I4P0A0_9BACE</name>
<evidence type="ECO:0000313" key="2">
    <source>
        <dbReference type="EMBL" id="SFM21231.1"/>
    </source>
</evidence>
<gene>
    <name evidence="2" type="ORF">SAMN05216250_101182</name>
</gene>
<reference evidence="3" key="1">
    <citation type="submission" date="2016-10" db="EMBL/GenBank/DDBJ databases">
        <authorList>
            <person name="Varghese N."/>
            <person name="Submissions S."/>
        </authorList>
    </citation>
    <scope>NUCLEOTIDE SEQUENCE [LARGE SCALE GENOMIC DNA]</scope>
    <source>
        <strain evidence="3">NLAE-zl-C202</strain>
    </source>
</reference>
<keyword evidence="1" id="KW-1133">Transmembrane helix</keyword>
<accession>A0A1I4P0A0</accession>
<evidence type="ECO:0000256" key="1">
    <source>
        <dbReference type="SAM" id="Phobius"/>
    </source>
</evidence>
<keyword evidence="1" id="KW-0812">Transmembrane</keyword>
<sequence>MASNSESPKHNKIESKQLGYGFTFVLIGLLALVTGIIILSIEVIIGAIVGIIIGFIIMSTSKITITPNNTLEKQPIQTTATFNGIDQPYFNIVQDCKINYFCLFRN</sequence>
<evidence type="ECO:0000313" key="3">
    <source>
        <dbReference type="Proteomes" id="UP000183766"/>
    </source>
</evidence>
<feature type="transmembrane region" description="Helical" evidence="1">
    <location>
        <begin position="20"/>
        <end position="38"/>
    </location>
</feature>
<organism evidence="2 3">
    <name type="scientific">Bacteroides xylanisolvens</name>
    <dbReference type="NCBI Taxonomy" id="371601"/>
    <lineage>
        <taxon>Bacteria</taxon>
        <taxon>Pseudomonadati</taxon>
        <taxon>Bacteroidota</taxon>
        <taxon>Bacteroidia</taxon>
        <taxon>Bacteroidales</taxon>
        <taxon>Bacteroidaceae</taxon>
        <taxon>Bacteroides</taxon>
    </lineage>
</organism>
<dbReference type="RefSeq" id="WP_074908687.1">
    <property type="nucleotide sequence ID" value="NZ_JAHONF010000001.1"/>
</dbReference>
<protein>
    <submittedName>
        <fullName evidence="2">Uncharacterized protein</fullName>
    </submittedName>
</protein>
<keyword evidence="1" id="KW-0472">Membrane</keyword>
<dbReference type="Proteomes" id="UP000183766">
    <property type="component" value="Unassembled WGS sequence"/>
</dbReference>
<dbReference type="AlphaFoldDB" id="A0A1I4P0A0"/>
<dbReference type="EMBL" id="FOUM01000001">
    <property type="protein sequence ID" value="SFM21231.1"/>
    <property type="molecule type" value="Genomic_DNA"/>
</dbReference>
<feature type="transmembrane region" description="Helical" evidence="1">
    <location>
        <begin position="44"/>
        <end position="65"/>
    </location>
</feature>
<proteinExistence type="predicted"/>